<dbReference type="SUPFAM" id="SSF56399">
    <property type="entry name" value="ADP-ribosylation"/>
    <property type="match status" value="1"/>
</dbReference>
<name>A0ABW5LMI0_9FLAO</name>
<dbReference type="InterPro" id="IPR042081">
    <property type="entry name" value="RNA_2'-PTrans_C"/>
</dbReference>
<dbReference type="InterPro" id="IPR002745">
    <property type="entry name" value="Ptrans_KptA/Tpt1"/>
</dbReference>
<organism evidence="6 7">
    <name type="scientific">Aquimarina rubra</name>
    <dbReference type="NCBI Taxonomy" id="1920033"/>
    <lineage>
        <taxon>Bacteria</taxon>
        <taxon>Pseudomonadati</taxon>
        <taxon>Bacteroidota</taxon>
        <taxon>Flavobacteriia</taxon>
        <taxon>Flavobacteriales</taxon>
        <taxon>Flavobacteriaceae</taxon>
        <taxon>Aquimarina</taxon>
    </lineage>
</organism>
<dbReference type="EC" id="2.7.1.-" evidence="5"/>
<comment type="function">
    <text evidence="4 5">Removes the 2'-phosphate from RNA via an intermediate in which the phosphate is ADP-ribosylated by NAD followed by a presumed transesterification to release the RNA and generate ADP-ribose 1''-2''-cyclic phosphate (APPR&gt;P). May function as an ADP-ribosylase.</text>
</comment>
<keyword evidence="7" id="KW-1185">Reference proteome</keyword>
<keyword evidence="2 5" id="KW-0808">Transferase</keyword>
<evidence type="ECO:0000256" key="1">
    <source>
        <dbReference type="ARBA" id="ARBA00009836"/>
    </source>
</evidence>
<sequence>MKTNTIQISKFLSLILRHNPGKIGLELDENGWADVGELISKANAHRKQLNIETLKEVVATNDKKRFAFNEDETKIRANQGHSIQVDLKYTPIEPPEFLYHGTVGKFIEDIRRKGLLKMSRHHVHLSEERETAMRVGSRRGVPIILTVRSGEMHRKGIEFYQSDNGVWLTDVVAPEYIEFKK</sequence>
<dbReference type="Proteomes" id="UP001597319">
    <property type="component" value="Unassembled WGS sequence"/>
</dbReference>
<gene>
    <name evidence="5" type="primary">kptA</name>
    <name evidence="6" type="ORF">ACFSR1_22595</name>
</gene>
<dbReference type="Gene3D" id="1.10.10.970">
    <property type="entry name" value="RNA 2'-phosphotransferase, Tpt1/KptA family, N-terminal domain"/>
    <property type="match status" value="1"/>
</dbReference>
<evidence type="ECO:0000256" key="4">
    <source>
        <dbReference type="ARBA" id="ARBA00025212"/>
    </source>
</evidence>
<evidence type="ECO:0000313" key="6">
    <source>
        <dbReference type="EMBL" id="MFD2565486.1"/>
    </source>
</evidence>
<reference evidence="7" key="1">
    <citation type="journal article" date="2019" name="Int. J. Syst. Evol. Microbiol.">
        <title>The Global Catalogue of Microorganisms (GCM) 10K type strain sequencing project: providing services to taxonomists for standard genome sequencing and annotation.</title>
        <authorList>
            <consortium name="The Broad Institute Genomics Platform"/>
            <consortium name="The Broad Institute Genome Sequencing Center for Infectious Disease"/>
            <person name="Wu L."/>
            <person name="Ma J."/>
        </authorList>
    </citation>
    <scope>NUCLEOTIDE SEQUENCE [LARGE SCALE GENOMIC DNA]</scope>
    <source>
        <strain evidence="7">KCTC 52274</strain>
    </source>
</reference>
<comment type="similarity">
    <text evidence="1 5">Belongs to the KptA/TPT1 family.</text>
</comment>
<dbReference type="InterPro" id="IPR022928">
    <property type="entry name" value="RNA_2'-PTrans_KptA"/>
</dbReference>
<protein>
    <recommendedName>
        <fullName evidence="5">Probable RNA 2'-phosphotransferase</fullName>
        <ecNumber evidence="5">2.7.1.-</ecNumber>
    </recommendedName>
</protein>
<dbReference type="EMBL" id="JBHULE010000035">
    <property type="protein sequence ID" value="MFD2565486.1"/>
    <property type="molecule type" value="Genomic_DNA"/>
</dbReference>
<dbReference type="NCBIfam" id="NF002014">
    <property type="entry name" value="PRK00819.1-4"/>
    <property type="match status" value="1"/>
</dbReference>
<dbReference type="HAMAP" id="MF_00299">
    <property type="entry name" value="KptA"/>
    <property type="match status" value="1"/>
</dbReference>
<accession>A0ABW5LMI0</accession>
<dbReference type="Gene3D" id="3.20.170.30">
    <property type="match status" value="1"/>
</dbReference>
<dbReference type="Pfam" id="PF01885">
    <property type="entry name" value="PTS_2-RNA"/>
    <property type="match status" value="1"/>
</dbReference>
<keyword evidence="3 5" id="KW-0520">NAD</keyword>
<dbReference type="RefSeq" id="WP_378295297.1">
    <property type="nucleotide sequence ID" value="NZ_JBHULE010000035.1"/>
</dbReference>
<dbReference type="InterPro" id="IPR042080">
    <property type="entry name" value="RNA_2'-PTrans_N"/>
</dbReference>
<dbReference type="GO" id="GO:0016740">
    <property type="term" value="F:transferase activity"/>
    <property type="evidence" value="ECO:0007669"/>
    <property type="project" value="UniProtKB-KW"/>
</dbReference>
<evidence type="ECO:0000256" key="3">
    <source>
        <dbReference type="ARBA" id="ARBA00023027"/>
    </source>
</evidence>
<dbReference type="PANTHER" id="PTHR12684">
    <property type="entry name" value="PUTATIVE PHOSPHOTRANSFERASE"/>
    <property type="match status" value="1"/>
</dbReference>
<evidence type="ECO:0000313" key="7">
    <source>
        <dbReference type="Proteomes" id="UP001597319"/>
    </source>
</evidence>
<proteinExistence type="inferred from homology"/>
<dbReference type="PANTHER" id="PTHR12684:SF2">
    <property type="entry name" value="TRNA 2'-PHOSPHOTRANSFERASE 1"/>
    <property type="match status" value="1"/>
</dbReference>
<evidence type="ECO:0000256" key="5">
    <source>
        <dbReference type="HAMAP-Rule" id="MF_00299"/>
    </source>
</evidence>
<comment type="caution">
    <text evidence="6">The sequence shown here is derived from an EMBL/GenBank/DDBJ whole genome shotgun (WGS) entry which is preliminary data.</text>
</comment>
<evidence type="ECO:0000256" key="2">
    <source>
        <dbReference type="ARBA" id="ARBA00022679"/>
    </source>
</evidence>